<protein>
    <submittedName>
        <fullName evidence="1">Uncharacterized protein</fullName>
    </submittedName>
</protein>
<organism evidence="1 2">
    <name type="scientific">Aureobasidium melanogenum</name>
    <name type="common">Aureobasidium pullulans var. melanogenum</name>
    <dbReference type="NCBI Taxonomy" id="46634"/>
    <lineage>
        <taxon>Eukaryota</taxon>
        <taxon>Fungi</taxon>
        <taxon>Dikarya</taxon>
        <taxon>Ascomycota</taxon>
        <taxon>Pezizomycotina</taxon>
        <taxon>Dothideomycetes</taxon>
        <taxon>Dothideomycetidae</taxon>
        <taxon>Dothideales</taxon>
        <taxon>Saccotheciaceae</taxon>
        <taxon>Aureobasidium</taxon>
    </lineage>
</organism>
<reference evidence="1" key="2">
    <citation type="submission" date="2021-08" db="EMBL/GenBank/DDBJ databases">
        <authorList>
            <person name="Gostincar C."/>
            <person name="Sun X."/>
            <person name="Song Z."/>
            <person name="Gunde-Cimerman N."/>
        </authorList>
    </citation>
    <scope>NUCLEOTIDE SEQUENCE</scope>
    <source>
        <strain evidence="1">EXF-9298</strain>
    </source>
</reference>
<reference evidence="1" key="1">
    <citation type="journal article" date="2021" name="J Fungi (Basel)">
        <title>Virulence traits and population genomics of the black yeast Aureobasidium melanogenum.</title>
        <authorList>
            <person name="Cernosa A."/>
            <person name="Sun X."/>
            <person name="Gostincar C."/>
            <person name="Fang C."/>
            <person name="Gunde-Cimerman N."/>
            <person name="Song Z."/>
        </authorList>
    </citation>
    <scope>NUCLEOTIDE SEQUENCE</scope>
    <source>
        <strain evidence="1">EXF-9298</strain>
    </source>
</reference>
<evidence type="ECO:0000313" key="1">
    <source>
        <dbReference type="EMBL" id="KAG9982173.1"/>
    </source>
</evidence>
<evidence type="ECO:0000313" key="2">
    <source>
        <dbReference type="Proteomes" id="UP000729357"/>
    </source>
</evidence>
<accession>A0A9P8JU94</accession>
<dbReference type="Proteomes" id="UP000729357">
    <property type="component" value="Unassembled WGS sequence"/>
</dbReference>
<gene>
    <name evidence="1" type="ORF">KCU98_g6962</name>
</gene>
<sequence>MPDKGPHFLRLPVELRLIIYEYVFADPDEQVLHHGIASISEQVADEVMPILLQRISGFYWTAIPCDEEWYLAIQPCNKIWRMRLTNAAEKPPDAMPTLLTKITYHVLMGRHMITTEDLGRRLQKNTLSGRFFSTNSFYLESEDQTDGVKRLVRMKIDGRHGRVKAASPLWIERGKTGAPELNKKLTERVWHEQWRGGGRRGPAGVSMCVFQKQSG</sequence>
<feature type="non-terminal residue" evidence="1">
    <location>
        <position position="215"/>
    </location>
</feature>
<dbReference type="AlphaFoldDB" id="A0A9P8JU94"/>
<proteinExistence type="predicted"/>
<comment type="caution">
    <text evidence="1">The sequence shown here is derived from an EMBL/GenBank/DDBJ whole genome shotgun (WGS) entry which is preliminary data.</text>
</comment>
<name>A0A9P8JU94_AURME</name>
<dbReference type="EMBL" id="JAHFXS010000751">
    <property type="protein sequence ID" value="KAG9982173.1"/>
    <property type="molecule type" value="Genomic_DNA"/>
</dbReference>
<keyword evidence="2" id="KW-1185">Reference proteome</keyword>